<proteinExistence type="predicted"/>
<dbReference type="EMBL" id="JANEYF010000960">
    <property type="protein sequence ID" value="KAJ8966637.1"/>
    <property type="molecule type" value="Genomic_DNA"/>
</dbReference>
<organism evidence="2 3">
    <name type="scientific">Rhamnusium bicolor</name>
    <dbReference type="NCBI Taxonomy" id="1586634"/>
    <lineage>
        <taxon>Eukaryota</taxon>
        <taxon>Metazoa</taxon>
        <taxon>Ecdysozoa</taxon>
        <taxon>Arthropoda</taxon>
        <taxon>Hexapoda</taxon>
        <taxon>Insecta</taxon>
        <taxon>Pterygota</taxon>
        <taxon>Neoptera</taxon>
        <taxon>Endopterygota</taxon>
        <taxon>Coleoptera</taxon>
        <taxon>Polyphaga</taxon>
        <taxon>Cucujiformia</taxon>
        <taxon>Chrysomeloidea</taxon>
        <taxon>Cerambycidae</taxon>
        <taxon>Lepturinae</taxon>
        <taxon>Rhagiini</taxon>
        <taxon>Rhamnusium</taxon>
    </lineage>
</organism>
<dbReference type="AlphaFoldDB" id="A0AAV8ZP21"/>
<comment type="caution">
    <text evidence="2">The sequence shown here is derived from an EMBL/GenBank/DDBJ whole genome shotgun (WGS) entry which is preliminary data.</text>
</comment>
<sequence>MYKLVVLLALVGIAASKPSHIHAVAPVAYSTSVAEIPIAVSHQFRADIISKPVVATVAAPVVQKTIINASPVAAVPIVQKTIVSEVAPALAYTAIPVTGTTYTKNVHYAQSDIVTGYTSQVIKPNLGSLVTPLETVSKSAVLAPTRAVETITPTVTQVEPEVPISKVSVDVPVQTPIVSEVEVHSSKLAQPSIAYSAPTVAAGYAINVAPVATSYVVNVAPRISGFSLSAPLRKIAYAGPSVSTSYAWNAAPVLAPAVTSYSTAPAVLTSPSAISTTEVRQEVPLYTEAKIKSW</sequence>
<feature type="chain" id="PRO_5043967488" evidence="1">
    <location>
        <begin position="17"/>
        <end position="294"/>
    </location>
</feature>
<reference evidence="2" key="1">
    <citation type="journal article" date="2023" name="Insect Mol. Biol.">
        <title>Genome sequencing provides insights into the evolution of gene families encoding plant cell wall-degrading enzymes in longhorned beetles.</title>
        <authorList>
            <person name="Shin N.R."/>
            <person name="Okamura Y."/>
            <person name="Kirsch R."/>
            <person name="Pauchet Y."/>
        </authorList>
    </citation>
    <scope>NUCLEOTIDE SEQUENCE</scope>
    <source>
        <strain evidence="2">RBIC_L_NR</strain>
    </source>
</reference>
<dbReference type="Proteomes" id="UP001162156">
    <property type="component" value="Unassembled WGS sequence"/>
</dbReference>
<evidence type="ECO:0000313" key="2">
    <source>
        <dbReference type="EMBL" id="KAJ8966637.1"/>
    </source>
</evidence>
<feature type="signal peptide" evidence="1">
    <location>
        <begin position="1"/>
        <end position="16"/>
    </location>
</feature>
<gene>
    <name evidence="2" type="ORF">NQ314_003404</name>
</gene>
<keyword evidence="1" id="KW-0732">Signal</keyword>
<accession>A0AAV8ZP21</accession>
<keyword evidence="3" id="KW-1185">Reference proteome</keyword>
<evidence type="ECO:0000256" key="1">
    <source>
        <dbReference type="SAM" id="SignalP"/>
    </source>
</evidence>
<evidence type="ECO:0000313" key="3">
    <source>
        <dbReference type="Proteomes" id="UP001162156"/>
    </source>
</evidence>
<name>A0AAV8ZP21_9CUCU</name>
<protein>
    <submittedName>
        <fullName evidence="2">Uncharacterized protein</fullName>
    </submittedName>
</protein>